<dbReference type="Proteomes" id="UP000711178">
    <property type="component" value="Unassembled WGS sequence"/>
</dbReference>
<keyword evidence="4" id="KW-1185">Reference proteome</keyword>
<feature type="compositionally biased region" description="Basic and acidic residues" evidence="1">
    <location>
        <begin position="314"/>
        <end position="341"/>
    </location>
</feature>
<feature type="compositionally biased region" description="Basic and acidic residues" evidence="1">
    <location>
        <begin position="204"/>
        <end position="213"/>
    </location>
</feature>
<reference evidence="3 4" key="1">
    <citation type="submission" date="2021-05" db="EMBL/GenBank/DDBJ databases">
        <title>Draft Whole Genome Sequencing Of Biosensor Chromobacterium violaceum Strain CV026 Reveals A Regulatory RNA In Chromobacterium violaceum Phenotype Regulatory Network.</title>
        <authorList>
            <person name="Hong K.W."/>
            <person name="Chan K.G."/>
            <person name="Chang C.-Y."/>
        </authorList>
    </citation>
    <scope>NUCLEOTIDE SEQUENCE [LARGE SCALE GENOMIC DNA]</scope>
    <source>
        <strain evidence="3 4">ATCC 31532</strain>
    </source>
</reference>
<dbReference type="GeneID" id="89686097"/>
<feature type="compositionally biased region" description="Low complexity" evidence="1">
    <location>
        <begin position="214"/>
        <end position="227"/>
    </location>
</feature>
<name>A0ABS7FES3_9NEIS</name>
<dbReference type="Pfam" id="PF02510">
    <property type="entry name" value="SPAN"/>
    <property type="match status" value="1"/>
</dbReference>
<feature type="compositionally biased region" description="Low complexity" evidence="1">
    <location>
        <begin position="109"/>
        <end position="124"/>
    </location>
</feature>
<dbReference type="RefSeq" id="WP_047236241.1">
    <property type="nucleotide sequence ID" value="NZ_CP142381.1"/>
</dbReference>
<evidence type="ECO:0000256" key="1">
    <source>
        <dbReference type="SAM" id="MobiDB-lite"/>
    </source>
</evidence>
<feature type="compositionally biased region" description="Low complexity" evidence="1">
    <location>
        <begin position="152"/>
        <end position="163"/>
    </location>
</feature>
<evidence type="ECO:0000259" key="2">
    <source>
        <dbReference type="Pfam" id="PF02510"/>
    </source>
</evidence>
<dbReference type="InterPro" id="IPR056746">
    <property type="entry name" value="SPAN_dom"/>
</dbReference>
<evidence type="ECO:0000313" key="3">
    <source>
        <dbReference type="EMBL" id="MBW8288557.1"/>
    </source>
</evidence>
<protein>
    <recommendedName>
        <fullName evidence="2">Surface presentation of antigen domain-containing protein</fullName>
    </recommendedName>
</protein>
<dbReference type="EMBL" id="JAHDTB010000010">
    <property type="protein sequence ID" value="MBW8288557.1"/>
    <property type="molecule type" value="Genomic_DNA"/>
</dbReference>
<feature type="compositionally biased region" description="Polar residues" evidence="1">
    <location>
        <begin position="293"/>
        <end position="310"/>
    </location>
</feature>
<sequence length="341" mass="35189">MASVMPTSAPAAMAPAQQAEAEGVAGAFARQAGRLARDETGGERDKDKDALPETGVFALLPPALPPLGLPAHGRRAADVQPAVAGMKAASGAVEKEARRDGGRASLEQALAAAAKAAAHAGAAAPQPGLKPRGKEASGPAAHGEGGLKEKAQPALPAAPLAEPWRLGPLSHEHLRAALPAAAGMPPSPPQSPLSDLPAVPSLGRLKDEPHKPVAAEASAQPASLPAAPRKEAEAGLPPRAETPRPQTPGMERQPPQPAAAAEPQAGLTYRFQRWGGEHSVNVQLPSGPGAAQLTLQPSDSLVQQRLSEQWQHGDPQRWELARDGGERQRRDGRQPEPEEDA</sequence>
<gene>
    <name evidence="3" type="ORF">KIF53_13050</name>
</gene>
<accession>A0ABS7FES3</accession>
<feature type="compositionally biased region" description="Basic and acidic residues" evidence="1">
    <location>
        <begin position="93"/>
        <end position="102"/>
    </location>
</feature>
<feature type="region of interest" description="Disordered" evidence="1">
    <location>
        <begin position="1"/>
        <end position="341"/>
    </location>
</feature>
<comment type="caution">
    <text evidence="3">The sequence shown here is derived from an EMBL/GenBank/DDBJ whole genome shotgun (WGS) entry which is preliminary data.</text>
</comment>
<evidence type="ECO:0000313" key="4">
    <source>
        <dbReference type="Proteomes" id="UP000711178"/>
    </source>
</evidence>
<feature type="domain" description="Surface presentation of antigen" evidence="2">
    <location>
        <begin position="262"/>
        <end position="339"/>
    </location>
</feature>
<feature type="compositionally biased region" description="Low complexity" evidence="1">
    <location>
        <begin position="9"/>
        <end position="29"/>
    </location>
</feature>
<organism evidence="3 4">
    <name type="scientific">Chromobacterium subtsugae</name>
    <dbReference type="NCBI Taxonomy" id="251747"/>
    <lineage>
        <taxon>Bacteria</taxon>
        <taxon>Pseudomonadati</taxon>
        <taxon>Pseudomonadota</taxon>
        <taxon>Betaproteobacteria</taxon>
        <taxon>Neisseriales</taxon>
        <taxon>Chromobacteriaceae</taxon>
        <taxon>Chromobacterium</taxon>
    </lineage>
</organism>
<proteinExistence type="predicted"/>
<feature type="compositionally biased region" description="Basic and acidic residues" evidence="1">
    <location>
        <begin position="35"/>
        <end position="51"/>
    </location>
</feature>